<keyword evidence="2" id="KW-0812">Transmembrane</keyword>
<proteinExistence type="predicted"/>
<feature type="region of interest" description="Disordered" evidence="1">
    <location>
        <begin position="78"/>
        <end position="236"/>
    </location>
</feature>
<feature type="compositionally biased region" description="Polar residues" evidence="1">
    <location>
        <begin position="155"/>
        <end position="167"/>
    </location>
</feature>
<feature type="compositionally biased region" description="Pro residues" evidence="1">
    <location>
        <begin position="81"/>
        <end position="92"/>
    </location>
</feature>
<dbReference type="STRING" id="43989.cce_0264"/>
<sequence>MSMRLTILALMVISAGIMLLQNQQSITLYFLGTDAETALFSLGLPLGLWILIFTIAGIISSLFIQLFTRSSRLLSFKKPINPSPRLPDPPETPYQRPEPKQSDWERSSPPEWEKSPQDKEDDDEWEIEEPPIEKTIPRRPPQGENTRSEFEIQQPPKTASQEGTVYSYTYRELSDRVSSDPSQSPPKLEKKPQSSSSQTRGDVYDAQYRIITPPYQPSQESNDEDGENEEDEENWI</sequence>
<keyword evidence="4" id="KW-1185">Reference proteome</keyword>
<feature type="compositionally biased region" description="Basic and acidic residues" evidence="1">
    <location>
        <begin position="97"/>
        <end position="118"/>
    </location>
</feature>
<dbReference type="EMBL" id="CP000806">
    <property type="protein sequence ID" value="ACB49615.1"/>
    <property type="molecule type" value="Genomic_DNA"/>
</dbReference>
<dbReference type="HOGENOM" id="CLU_097506_0_0_3"/>
<dbReference type="Proteomes" id="UP000001203">
    <property type="component" value="Chromosome circular"/>
</dbReference>
<name>B1X0B4_CROS5</name>
<dbReference type="OrthoDB" id="428681at2"/>
<evidence type="ECO:0000256" key="2">
    <source>
        <dbReference type="SAM" id="Phobius"/>
    </source>
</evidence>
<protein>
    <recommendedName>
        <fullName evidence="5">Lipopolysaccharide assembly protein A domain-containing protein</fullName>
    </recommendedName>
</protein>
<dbReference type="RefSeq" id="WP_012361328.1">
    <property type="nucleotide sequence ID" value="NC_010546.1"/>
</dbReference>
<organism evidence="3 4">
    <name type="scientific">Crocosphaera subtropica (strain ATCC 51142 / BH68)</name>
    <name type="common">Cyanothece sp. (strain ATCC 51142)</name>
    <dbReference type="NCBI Taxonomy" id="43989"/>
    <lineage>
        <taxon>Bacteria</taxon>
        <taxon>Bacillati</taxon>
        <taxon>Cyanobacteriota</taxon>
        <taxon>Cyanophyceae</taxon>
        <taxon>Oscillatoriophycideae</taxon>
        <taxon>Chroococcales</taxon>
        <taxon>Aphanothecaceae</taxon>
        <taxon>Crocosphaera</taxon>
        <taxon>Crocosphaera subtropica</taxon>
    </lineage>
</organism>
<evidence type="ECO:0000313" key="4">
    <source>
        <dbReference type="Proteomes" id="UP000001203"/>
    </source>
</evidence>
<feature type="compositionally biased region" description="Acidic residues" evidence="1">
    <location>
        <begin position="221"/>
        <end position="236"/>
    </location>
</feature>
<feature type="transmembrane region" description="Helical" evidence="2">
    <location>
        <begin position="46"/>
        <end position="68"/>
    </location>
</feature>
<evidence type="ECO:0000256" key="1">
    <source>
        <dbReference type="SAM" id="MobiDB-lite"/>
    </source>
</evidence>
<dbReference type="KEGG" id="cyt:cce_0264"/>
<keyword evidence="2" id="KW-1133">Transmembrane helix</keyword>
<feature type="compositionally biased region" description="Acidic residues" evidence="1">
    <location>
        <begin position="119"/>
        <end position="130"/>
    </location>
</feature>
<accession>B1X0B4</accession>
<reference evidence="3 4" key="1">
    <citation type="journal article" date="2008" name="Proc. Natl. Acad. Sci. U.S.A.">
        <title>The genome of Cyanothece 51142, a unicellular diazotrophic cyanobacterium important in the marine nitrogen cycle.</title>
        <authorList>
            <person name="Welsh E.A."/>
            <person name="Liberton M."/>
            <person name="Stoeckel J."/>
            <person name="Loh T."/>
            <person name="Elvitigala T."/>
            <person name="Wang C."/>
            <person name="Wollam A."/>
            <person name="Fulton R.S."/>
            <person name="Clifton S.W."/>
            <person name="Jacobs J.M."/>
            <person name="Aurora R."/>
            <person name="Ghosh B.K."/>
            <person name="Sherman L.A."/>
            <person name="Smith R.D."/>
            <person name="Wilson R.K."/>
            <person name="Pakrasi H.B."/>
        </authorList>
    </citation>
    <scope>NUCLEOTIDE SEQUENCE [LARGE SCALE GENOMIC DNA]</scope>
    <source>
        <strain evidence="4">ATCC 51142 / BH68</strain>
    </source>
</reference>
<evidence type="ECO:0008006" key="5">
    <source>
        <dbReference type="Google" id="ProtNLM"/>
    </source>
</evidence>
<keyword evidence="2" id="KW-0472">Membrane</keyword>
<dbReference type="eggNOG" id="COG5416">
    <property type="taxonomic scope" value="Bacteria"/>
</dbReference>
<dbReference type="AlphaFoldDB" id="B1X0B4"/>
<gene>
    <name evidence="3" type="ordered locus">cce_0264</name>
</gene>
<evidence type="ECO:0000313" key="3">
    <source>
        <dbReference type="EMBL" id="ACB49615.1"/>
    </source>
</evidence>